<proteinExistence type="predicted"/>
<dbReference type="PIRSF" id="PIRSF006092">
    <property type="entry name" value="GreA_GreB"/>
    <property type="match status" value="1"/>
</dbReference>
<organism evidence="2 3">
    <name type="scientific">Paenibacillus montaniterrae</name>
    <dbReference type="NCBI Taxonomy" id="429341"/>
    <lineage>
        <taxon>Bacteria</taxon>
        <taxon>Bacillati</taxon>
        <taxon>Bacillota</taxon>
        <taxon>Bacilli</taxon>
        <taxon>Bacillales</taxon>
        <taxon>Paenibacillaceae</taxon>
        <taxon>Paenibacillus</taxon>
    </lineage>
</organism>
<dbReference type="SUPFAM" id="SSF54534">
    <property type="entry name" value="FKBP-like"/>
    <property type="match status" value="1"/>
</dbReference>
<dbReference type="InterPro" id="IPR023459">
    <property type="entry name" value="Tscrpt_elong_fac_GreA/B_fam"/>
</dbReference>
<name>A0A920CU17_9BACL</name>
<dbReference type="GO" id="GO:0070063">
    <property type="term" value="F:RNA polymerase binding"/>
    <property type="evidence" value="ECO:0007669"/>
    <property type="project" value="InterPro"/>
</dbReference>
<gene>
    <name evidence="2" type="ORF">J40TS1_21640</name>
</gene>
<feature type="domain" description="Transcription elongation factor GreA/GreB C-terminal" evidence="1">
    <location>
        <begin position="73"/>
        <end position="143"/>
    </location>
</feature>
<dbReference type="InterPro" id="IPR001437">
    <property type="entry name" value="Tscrpt_elong_fac_GreA/B_C"/>
</dbReference>
<protein>
    <recommendedName>
        <fullName evidence="1">Transcription elongation factor GreA/GreB C-terminal domain-containing protein</fullName>
    </recommendedName>
</protein>
<reference evidence="2" key="1">
    <citation type="submission" date="2021-03" db="EMBL/GenBank/DDBJ databases">
        <title>Antimicrobial resistance genes in bacteria isolated from Japanese honey, and their potential for conferring macrolide and lincosamide resistance in the American foulbrood pathogen Paenibacillus larvae.</title>
        <authorList>
            <person name="Okamoto M."/>
            <person name="Kumagai M."/>
            <person name="Kanamori H."/>
            <person name="Takamatsu D."/>
        </authorList>
    </citation>
    <scope>NUCLEOTIDE SEQUENCE</scope>
    <source>
        <strain evidence="2">J40TS1</strain>
    </source>
</reference>
<dbReference type="GO" id="GO:0032784">
    <property type="term" value="P:regulation of DNA-templated transcription elongation"/>
    <property type="evidence" value="ECO:0007669"/>
    <property type="project" value="InterPro"/>
</dbReference>
<dbReference type="EMBL" id="BOSE01000003">
    <property type="protein sequence ID" value="GIP16522.1"/>
    <property type="molecule type" value="Genomic_DNA"/>
</dbReference>
<evidence type="ECO:0000259" key="1">
    <source>
        <dbReference type="Pfam" id="PF01272"/>
    </source>
</evidence>
<evidence type="ECO:0000313" key="2">
    <source>
        <dbReference type="EMBL" id="GIP16522.1"/>
    </source>
</evidence>
<dbReference type="Gene3D" id="3.10.50.30">
    <property type="entry name" value="Transcription elongation factor, GreA/GreB, C-terminal domain"/>
    <property type="match status" value="1"/>
</dbReference>
<accession>A0A920CU17</accession>
<dbReference type="Pfam" id="PF01272">
    <property type="entry name" value="GreA_GreB"/>
    <property type="match status" value="1"/>
</dbReference>
<dbReference type="GO" id="GO:0003677">
    <property type="term" value="F:DNA binding"/>
    <property type="evidence" value="ECO:0007669"/>
    <property type="project" value="InterPro"/>
</dbReference>
<evidence type="ECO:0000313" key="3">
    <source>
        <dbReference type="Proteomes" id="UP000683139"/>
    </source>
</evidence>
<dbReference type="InterPro" id="IPR036953">
    <property type="entry name" value="GreA/GreB_C_sf"/>
</dbReference>
<dbReference type="AlphaFoldDB" id="A0A920CU17"/>
<sequence length="147" mass="16823">MRSTMNRSSQWVTEKQAMLEQLMALEDIRSKQIEQYVLQHTIEHKRLEQLLDQYIKHIQALLAMNEPPREQLVLLNHEIEIEYVEDGFIDKLCIVLPHEIDPESGKISLLSPVGQQLLLAPLHGELDLETPAGLARIKIITISRAAA</sequence>
<comment type="caution">
    <text evidence="2">The sequence shown here is derived from an EMBL/GenBank/DDBJ whole genome shotgun (WGS) entry which is preliminary data.</text>
</comment>
<dbReference type="Proteomes" id="UP000683139">
    <property type="component" value="Unassembled WGS sequence"/>
</dbReference>
<keyword evidence="3" id="KW-1185">Reference proteome</keyword>